<keyword evidence="3" id="KW-0813">Transport</keyword>
<gene>
    <name evidence="12" type="primary">btuC</name>
    <name evidence="12" type="ORF">H5V44_08100</name>
</gene>
<evidence type="ECO:0000256" key="10">
    <source>
        <dbReference type="ARBA" id="ARBA00071366"/>
    </source>
</evidence>
<dbReference type="InterPro" id="IPR037294">
    <property type="entry name" value="ABC_BtuC-like"/>
</dbReference>
<evidence type="ECO:0000256" key="2">
    <source>
        <dbReference type="ARBA" id="ARBA00007935"/>
    </source>
</evidence>
<feature type="transmembrane region" description="Helical" evidence="11">
    <location>
        <begin position="157"/>
        <end position="178"/>
    </location>
</feature>
<dbReference type="RefSeq" id="WP_185192599.1">
    <property type="nucleotide sequence ID" value="NZ_JACKXD010000002.1"/>
</dbReference>
<evidence type="ECO:0000313" key="13">
    <source>
        <dbReference type="Proteomes" id="UP000546257"/>
    </source>
</evidence>
<organism evidence="12 13">
    <name type="scientific">Halobellus ruber</name>
    <dbReference type="NCBI Taxonomy" id="2761102"/>
    <lineage>
        <taxon>Archaea</taxon>
        <taxon>Methanobacteriati</taxon>
        <taxon>Methanobacteriota</taxon>
        <taxon>Stenosarchaea group</taxon>
        <taxon>Halobacteria</taxon>
        <taxon>Halobacteriales</taxon>
        <taxon>Haloferacaceae</taxon>
        <taxon>Halobellus</taxon>
    </lineage>
</organism>
<dbReference type="AlphaFoldDB" id="A0A7J9SJF4"/>
<dbReference type="NCBIfam" id="NF007081">
    <property type="entry name" value="PRK09535.1"/>
    <property type="match status" value="1"/>
</dbReference>
<feature type="transmembrane region" description="Helical" evidence="11">
    <location>
        <begin position="246"/>
        <end position="272"/>
    </location>
</feature>
<evidence type="ECO:0000256" key="9">
    <source>
        <dbReference type="ARBA" id="ARBA00064420"/>
    </source>
</evidence>
<dbReference type="GO" id="GO:0022857">
    <property type="term" value="F:transmembrane transporter activity"/>
    <property type="evidence" value="ECO:0007669"/>
    <property type="project" value="InterPro"/>
</dbReference>
<keyword evidence="6 11" id="KW-1133">Transmembrane helix</keyword>
<dbReference type="FunFam" id="1.10.3470.10:FF:000001">
    <property type="entry name" value="Vitamin B12 ABC transporter permease BtuC"/>
    <property type="match status" value="1"/>
</dbReference>
<keyword evidence="5 11" id="KW-0812">Transmembrane</keyword>
<feature type="transmembrane region" description="Helical" evidence="11">
    <location>
        <begin position="198"/>
        <end position="220"/>
    </location>
</feature>
<dbReference type="GO" id="GO:0005886">
    <property type="term" value="C:plasma membrane"/>
    <property type="evidence" value="ECO:0007669"/>
    <property type="project" value="UniProtKB-SubCell"/>
</dbReference>
<accession>A0A7J9SJF4</accession>
<comment type="subunit">
    <text evidence="9">The complex is composed of two ATP-binding proteins (BtuD), two transmembrane proteins (BtuC) and a solute-binding protein (BtuF).</text>
</comment>
<dbReference type="PANTHER" id="PTHR30472:SF25">
    <property type="entry name" value="ABC TRANSPORTER PERMEASE PROTEIN MJ0876-RELATED"/>
    <property type="match status" value="1"/>
</dbReference>
<protein>
    <recommendedName>
        <fullName evidence="10">Cobalamin import system permease protein BtuC</fullName>
    </recommendedName>
</protein>
<dbReference type="Pfam" id="PF01032">
    <property type="entry name" value="FecCD"/>
    <property type="match status" value="1"/>
</dbReference>
<dbReference type="EMBL" id="JACKXD010000002">
    <property type="protein sequence ID" value="MBB6646249.1"/>
    <property type="molecule type" value="Genomic_DNA"/>
</dbReference>
<dbReference type="Gene3D" id="1.10.3470.10">
    <property type="entry name" value="ABC transporter involved in vitamin B12 uptake, BtuC"/>
    <property type="match status" value="1"/>
</dbReference>
<comment type="function">
    <text evidence="8">Required for corrinoid utilization. Probably part of the ABC transporter complex BtuCDF involved in cobalamin (vitamin B12) import. Probably involved in the translocation of the substrate across the membrane.</text>
</comment>
<sequence>MTLRTRTLAWSTGLTGVLVVVLTISAGVGAESIPPATVAKVLLSADPLPLSFDAPRTSRIIVLDIRLPRIALAAFVGVALASAGTVMQGFFRNPMADPSIIGVSSGAAVGAVATIVLPFAFPFGLELQGAAFVTAVLTAFGVYLVATQGGHTPTATLLLAGVAVQTFLGAVISLLLLHSGQSIRRVVYWLMGHLGGTTWAEVRVIAVALPPLFLVLLFYARDLNVLLLGEEEAHGLGIEVERTKRILLAVSSVVTAAAVAVTGVIGFVGLIVPHGMRLLVGPDHRILLPTSALAGASFLVATDTLARSGPAEIPVGIVTAALGAPFFLYLLRSREVTEL</sequence>
<feature type="transmembrane region" description="Helical" evidence="11">
    <location>
        <begin position="100"/>
        <end position="121"/>
    </location>
</feature>
<keyword evidence="13" id="KW-1185">Reference proteome</keyword>
<evidence type="ECO:0000256" key="7">
    <source>
        <dbReference type="ARBA" id="ARBA00023136"/>
    </source>
</evidence>
<dbReference type="Proteomes" id="UP000546257">
    <property type="component" value="Unassembled WGS sequence"/>
</dbReference>
<name>A0A7J9SJF4_9EURY</name>
<keyword evidence="7 11" id="KW-0472">Membrane</keyword>
<keyword evidence="4" id="KW-1003">Cell membrane</keyword>
<dbReference type="PANTHER" id="PTHR30472">
    <property type="entry name" value="FERRIC ENTEROBACTIN TRANSPORT SYSTEM PERMEASE PROTEIN"/>
    <property type="match status" value="1"/>
</dbReference>
<comment type="subcellular location">
    <subcellularLocation>
        <location evidence="1">Cell membrane</location>
        <topology evidence="1">Multi-pass membrane protein</topology>
    </subcellularLocation>
</comment>
<feature type="transmembrane region" description="Helical" evidence="11">
    <location>
        <begin position="70"/>
        <end position="91"/>
    </location>
</feature>
<dbReference type="CDD" id="cd06550">
    <property type="entry name" value="TM_ABC_iron-siderophores_like"/>
    <property type="match status" value="1"/>
</dbReference>
<dbReference type="SUPFAM" id="SSF81345">
    <property type="entry name" value="ABC transporter involved in vitamin B12 uptake, BtuC"/>
    <property type="match status" value="1"/>
</dbReference>
<evidence type="ECO:0000256" key="6">
    <source>
        <dbReference type="ARBA" id="ARBA00022989"/>
    </source>
</evidence>
<evidence type="ECO:0000256" key="8">
    <source>
        <dbReference type="ARBA" id="ARBA00053891"/>
    </source>
</evidence>
<reference evidence="12 13" key="1">
    <citation type="submission" date="2020-08" db="EMBL/GenBank/DDBJ databases">
        <authorList>
            <person name="Seo M.-J."/>
        </authorList>
    </citation>
    <scope>NUCLEOTIDE SEQUENCE [LARGE SCALE GENOMIC DNA]</scope>
    <source>
        <strain evidence="12 13">MBLA0160</strain>
    </source>
</reference>
<proteinExistence type="inferred from homology"/>
<dbReference type="InterPro" id="IPR000522">
    <property type="entry name" value="ABC_transptr_permease_BtuC"/>
</dbReference>
<comment type="caution">
    <text evidence="12">The sequence shown here is derived from an EMBL/GenBank/DDBJ whole genome shotgun (WGS) entry which is preliminary data.</text>
</comment>
<comment type="similarity">
    <text evidence="2">Belongs to the binding-protein-dependent transport system permease family. FecCD subfamily.</text>
</comment>
<evidence type="ECO:0000256" key="1">
    <source>
        <dbReference type="ARBA" id="ARBA00004651"/>
    </source>
</evidence>
<evidence type="ECO:0000256" key="5">
    <source>
        <dbReference type="ARBA" id="ARBA00022692"/>
    </source>
</evidence>
<feature type="transmembrane region" description="Helical" evidence="11">
    <location>
        <begin position="313"/>
        <end position="331"/>
    </location>
</feature>
<evidence type="ECO:0000313" key="12">
    <source>
        <dbReference type="EMBL" id="MBB6646249.1"/>
    </source>
</evidence>
<evidence type="ECO:0000256" key="11">
    <source>
        <dbReference type="SAM" id="Phobius"/>
    </source>
</evidence>
<feature type="transmembrane region" description="Helical" evidence="11">
    <location>
        <begin position="127"/>
        <end position="145"/>
    </location>
</feature>
<evidence type="ECO:0000256" key="3">
    <source>
        <dbReference type="ARBA" id="ARBA00022448"/>
    </source>
</evidence>
<evidence type="ECO:0000256" key="4">
    <source>
        <dbReference type="ARBA" id="ARBA00022475"/>
    </source>
</evidence>